<evidence type="ECO:0000313" key="8">
    <source>
        <dbReference type="EMBL" id="RHL29104.1"/>
    </source>
</evidence>
<dbReference type="InterPro" id="IPR013762">
    <property type="entry name" value="Integrase-like_cat_sf"/>
</dbReference>
<evidence type="ECO:0000313" key="7">
    <source>
        <dbReference type="EMBL" id="RHA15320.1"/>
    </source>
</evidence>
<dbReference type="EMBL" id="QSEN01000021">
    <property type="protein sequence ID" value="RGZ74498.1"/>
    <property type="molecule type" value="Genomic_DNA"/>
</dbReference>
<feature type="domain" description="Tyr recombinase" evidence="2">
    <location>
        <begin position="1"/>
        <end position="77"/>
    </location>
</feature>
<evidence type="ECO:0000313" key="9">
    <source>
        <dbReference type="Proteomes" id="UP000260758"/>
    </source>
</evidence>
<evidence type="ECO:0000313" key="14">
    <source>
        <dbReference type="Proteomes" id="UP000286341"/>
    </source>
</evidence>
<evidence type="ECO:0000313" key="4">
    <source>
        <dbReference type="EMBL" id="RGM72638.1"/>
    </source>
</evidence>
<sequence length="86" mass="9870">MEKNRVHYEYYHLGMTENVPELEGFHFHTLRHTYTTNLLSNGAQPKDVQELLGHSDVSTIMNVYAHATREAKRTSARLLDKVAGND</sequence>
<dbReference type="EMBL" id="QSDV01000019">
    <property type="protein sequence ID" value="RGZ17322.1"/>
    <property type="molecule type" value="Genomic_DNA"/>
</dbReference>
<dbReference type="Gene3D" id="1.10.443.10">
    <property type="entry name" value="Intergrase catalytic core"/>
    <property type="match status" value="1"/>
</dbReference>
<dbReference type="Proteomes" id="UP000260758">
    <property type="component" value="Unassembled WGS sequence"/>
</dbReference>
<evidence type="ECO:0000313" key="12">
    <source>
        <dbReference type="Proteomes" id="UP000283431"/>
    </source>
</evidence>
<dbReference type="PROSITE" id="PS51898">
    <property type="entry name" value="TYR_RECOMBINASE"/>
    <property type="match status" value="1"/>
</dbReference>
<evidence type="ECO:0000313" key="6">
    <source>
        <dbReference type="EMBL" id="RGZ74498.1"/>
    </source>
</evidence>
<dbReference type="SUPFAM" id="SSF56349">
    <property type="entry name" value="DNA breaking-rejoining enzymes"/>
    <property type="match status" value="1"/>
</dbReference>
<dbReference type="EMBL" id="QSTP01000004">
    <property type="protein sequence ID" value="RGM72638.1"/>
    <property type="molecule type" value="Genomic_DNA"/>
</dbReference>
<organism evidence="5 13">
    <name type="scientific">Agathobacter rectalis</name>
    <dbReference type="NCBI Taxonomy" id="39491"/>
    <lineage>
        <taxon>Bacteria</taxon>
        <taxon>Bacillati</taxon>
        <taxon>Bacillota</taxon>
        <taxon>Clostridia</taxon>
        <taxon>Lachnospirales</taxon>
        <taxon>Lachnospiraceae</taxon>
        <taxon>Agathobacter</taxon>
    </lineage>
</organism>
<evidence type="ECO:0000313" key="3">
    <source>
        <dbReference type="EMBL" id="RGK44107.1"/>
    </source>
</evidence>
<dbReference type="EMBL" id="QSFB01000004">
    <property type="protein sequence ID" value="RHA15320.1"/>
    <property type="molecule type" value="Genomic_DNA"/>
</dbReference>
<dbReference type="Proteomes" id="UP000283297">
    <property type="component" value="Unassembled WGS sequence"/>
</dbReference>
<accession>A0A395ZG69</accession>
<dbReference type="Pfam" id="PF00589">
    <property type="entry name" value="Phage_integrase"/>
    <property type="match status" value="1"/>
</dbReference>
<dbReference type="EMBL" id="QRON01000003">
    <property type="protein sequence ID" value="RHL29104.1"/>
    <property type="molecule type" value="Genomic_DNA"/>
</dbReference>
<reference evidence="9 10" key="1">
    <citation type="submission" date="2018-08" db="EMBL/GenBank/DDBJ databases">
        <title>A genome reference for cultivated species of the human gut microbiota.</title>
        <authorList>
            <person name="Zou Y."/>
            <person name="Xue W."/>
            <person name="Luo G."/>
        </authorList>
    </citation>
    <scope>NUCLEOTIDE SEQUENCE [LARGE SCALE GENOMIC DNA]</scope>
    <source>
        <strain evidence="8 11">AF38-24</strain>
        <strain evidence="7 14">AM44-1AT</strain>
        <strain evidence="6 12">AM48-7</strain>
        <strain evidence="5 13">AM54-25XD</strain>
        <strain evidence="4 9">OM07-13</strain>
        <strain evidence="3 10">TF11-15AC</strain>
    </source>
</reference>
<evidence type="ECO:0000313" key="11">
    <source>
        <dbReference type="Proteomes" id="UP000283297"/>
    </source>
</evidence>
<dbReference type="AlphaFoldDB" id="A0A395ZG69"/>
<comment type="caution">
    <text evidence="5">The sequence shown here is derived from an EMBL/GenBank/DDBJ whole genome shotgun (WGS) entry which is preliminary data.</text>
</comment>
<protein>
    <recommendedName>
        <fullName evidence="2">Tyr recombinase domain-containing protein</fullName>
    </recommendedName>
</protein>
<dbReference type="GO" id="GO:0015074">
    <property type="term" value="P:DNA integration"/>
    <property type="evidence" value="ECO:0007669"/>
    <property type="project" value="InterPro"/>
</dbReference>
<keyword evidence="1" id="KW-0233">DNA recombination</keyword>
<evidence type="ECO:0000313" key="5">
    <source>
        <dbReference type="EMBL" id="RGZ17322.1"/>
    </source>
</evidence>
<evidence type="ECO:0000259" key="2">
    <source>
        <dbReference type="PROSITE" id="PS51898"/>
    </source>
</evidence>
<dbReference type="InterPro" id="IPR011010">
    <property type="entry name" value="DNA_brk_join_enz"/>
</dbReference>
<gene>
    <name evidence="8" type="ORF">DW028_06870</name>
    <name evidence="7" type="ORF">DW948_04765</name>
    <name evidence="6" type="ORF">DW975_11090</name>
    <name evidence="5" type="ORF">DXA03_10455</name>
    <name evidence="4" type="ORF">DXB99_06085</name>
    <name evidence="3" type="ORF">DXD13_03975</name>
</gene>
<dbReference type="EMBL" id="QSQP01000004">
    <property type="protein sequence ID" value="RGK44107.1"/>
    <property type="molecule type" value="Genomic_DNA"/>
</dbReference>
<evidence type="ECO:0000313" key="10">
    <source>
        <dbReference type="Proteomes" id="UP000261052"/>
    </source>
</evidence>
<dbReference type="GO" id="GO:0003677">
    <property type="term" value="F:DNA binding"/>
    <property type="evidence" value="ECO:0007669"/>
    <property type="project" value="InterPro"/>
</dbReference>
<dbReference type="Proteomes" id="UP000286341">
    <property type="component" value="Unassembled WGS sequence"/>
</dbReference>
<evidence type="ECO:0000256" key="1">
    <source>
        <dbReference type="ARBA" id="ARBA00023172"/>
    </source>
</evidence>
<dbReference type="InterPro" id="IPR002104">
    <property type="entry name" value="Integrase_catalytic"/>
</dbReference>
<dbReference type="Proteomes" id="UP000261052">
    <property type="component" value="Unassembled WGS sequence"/>
</dbReference>
<dbReference type="GO" id="GO:0006310">
    <property type="term" value="P:DNA recombination"/>
    <property type="evidence" value="ECO:0007669"/>
    <property type="project" value="UniProtKB-KW"/>
</dbReference>
<proteinExistence type="predicted"/>
<dbReference type="Proteomes" id="UP000285209">
    <property type="component" value="Unassembled WGS sequence"/>
</dbReference>
<name>A0A395ZG69_9FIRM</name>
<dbReference type="Proteomes" id="UP000283431">
    <property type="component" value="Unassembled WGS sequence"/>
</dbReference>
<evidence type="ECO:0000313" key="13">
    <source>
        <dbReference type="Proteomes" id="UP000285209"/>
    </source>
</evidence>